<dbReference type="Proteomes" id="UP000548867">
    <property type="component" value="Unassembled WGS sequence"/>
</dbReference>
<organism evidence="1 2">
    <name type="scientific">Novosphingobium sediminicola</name>
    <dbReference type="NCBI Taxonomy" id="563162"/>
    <lineage>
        <taxon>Bacteria</taxon>
        <taxon>Pseudomonadati</taxon>
        <taxon>Pseudomonadota</taxon>
        <taxon>Alphaproteobacteria</taxon>
        <taxon>Sphingomonadales</taxon>
        <taxon>Sphingomonadaceae</taxon>
        <taxon>Novosphingobium</taxon>
    </lineage>
</organism>
<sequence length="151" mass="16348">MHPLAPPLERSLRAVAGAMADARDPWWIIGSGAVALLSTGSGTVADLDVLLSAGDAAHILPALGLNAAPGGVDSRFRSGIYARWDAPELPVEFMADFALNHDGQWQNVIPTSRITHHLGDTVLYTPSREEMRAILQSFGRPKDLRRAEMLR</sequence>
<dbReference type="SUPFAM" id="SSF81301">
    <property type="entry name" value="Nucleotidyltransferase"/>
    <property type="match status" value="1"/>
</dbReference>
<evidence type="ECO:0000313" key="1">
    <source>
        <dbReference type="EMBL" id="MBB3956986.1"/>
    </source>
</evidence>
<name>A0A7W6CI55_9SPHN</name>
<proteinExistence type="predicted"/>
<reference evidence="1 2" key="1">
    <citation type="submission" date="2020-08" db="EMBL/GenBank/DDBJ databases">
        <title>Genomic Encyclopedia of Type Strains, Phase IV (KMG-IV): sequencing the most valuable type-strain genomes for metagenomic binning, comparative biology and taxonomic classification.</title>
        <authorList>
            <person name="Goeker M."/>
        </authorList>
    </citation>
    <scope>NUCLEOTIDE SEQUENCE [LARGE SCALE GENOMIC DNA]</scope>
    <source>
        <strain evidence="1 2">DSM 27057</strain>
    </source>
</reference>
<dbReference type="InterPro" id="IPR043519">
    <property type="entry name" value="NT_sf"/>
</dbReference>
<dbReference type="Gene3D" id="3.30.460.40">
    <property type="match status" value="1"/>
</dbReference>
<dbReference type="AlphaFoldDB" id="A0A7W6CI55"/>
<dbReference type="EMBL" id="JACIDX010000018">
    <property type="protein sequence ID" value="MBB3956986.1"/>
    <property type="molecule type" value="Genomic_DNA"/>
</dbReference>
<accession>A0A7W6CI55</accession>
<evidence type="ECO:0000313" key="2">
    <source>
        <dbReference type="Proteomes" id="UP000548867"/>
    </source>
</evidence>
<protein>
    <submittedName>
        <fullName evidence="1">Uncharacterized protein</fullName>
    </submittedName>
</protein>
<dbReference type="RefSeq" id="WP_183627897.1">
    <property type="nucleotide sequence ID" value="NZ_JACIDX010000018.1"/>
</dbReference>
<gene>
    <name evidence="1" type="ORF">GGR38_003959</name>
</gene>
<keyword evidence="2" id="KW-1185">Reference proteome</keyword>
<comment type="caution">
    <text evidence="1">The sequence shown here is derived from an EMBL/GenBank/DDBJ whole genome shotgun (WGS) entry which is preliminary data.</text>
</comment>